<protein>
    <recommendedName>
        <fullName evidence="3">DUF2141 domain-containing protein</fullName>
    </recommendedName>
</protein>
<dbReference type="AlphaFoldDB" id="A0A480ABS7"/>
<reference evidence="2" key="1">
    <citation type="submission" date="2019-02" db="EMBL/GenBank/DDBJ databases">
        <title>Draft genome sequence of Dolichospermum planctonicum NIES-80.</title>
        <authorList>
            <person name="Yamaguchi H."/>
            <person name="Suzuki S."/>
            <person name="Kawachi M."/>
        </authorList>
    </citation>
    <scope>NUCLEOTIDE SEQUENCE [LARGE SCALE GENOMIC DNA]</scope>
    <source>
        <strain evidence="2">NIES-80</strain>
    </source>
</reference>
<gene>
    <name evidence="1" type="ORF">NIES80_11010</name>
</gene>
<evidence type="ECO:0000313" key="1">
    <source>
        <dbReference type="EMBL" id="GCL41406.1"/>
    </source>
</evidence>
<comment type="caution">
    <text evidence="1">The sequence shown here is derived from an EMBL/GenBank/DDBJ whole genome shotgun (WGS) entry which is preliminary data.</text>
</comment>
<dbReference type="OrthoDB" id="9788332at2"/>
<evidence type="ECO:0008006" key="3">
    <source>
        <dbReference type="Google" id="ProtNLM"/>
    </source>
</evidence>
<accession>A0A480ABS7</accession>
<dbReference type="Pfam" id="PF09912">
    <property type="entry name" value="DUF2141"/>
    <property type="match status" value="1"/>
</dbReference>
<dbReference type="Proteomes" id="UP000299367">
    <property type="component" value="Unassembled WGS sequence"/>
</dbReference>
<organism evidence="1 2">
    <name type="scientific">Dolichospermum planctonicum</name>
    <dbReference type="NCBI Taxonomy" id="136072"/>
    <lineage>
        <taxon>Bacteria</taxon>
        <taxon>Bacillati</taxon>
        <taxon>Cyanobacteriota</taxon>
        <taxon>Cyanophyceae</taxon>
        <taxon>Nostocales</taxon>
        <taxon>Aphanizomenonaceae</taxon>
        <taxon>Dolichospermum</taxon>
    </lineage>
</organism>
<dbReference type="EMBL" id="BJCF01000007">
    <property type="protein sequence ID" value="GCL41406.1"/>
    <property type="molecule type" value="Genomic_DNA"/>
</dbReference>
<name>A0A480ABS7_9CYAN</name>
<dbReference type="InterPro" id="IPR018673">
    <property type="entry name" value="DUF2141"/>
</dbReference>
<dbReference type="RefSeq" id="WP_137907132.1">
    <property type="nucleotide sequence ID" value="NZ_BJCF01000007.1"/>
</dbReference>
<proteinExistence type="predicted"/>
<evidence type="ECO:0000313" key="2">
    <source>
        <dbReference type="Proteomes" id="UP000299367"/>
    </source>
</evidence>
<sequence>MKEQLKIALRKASSQGLIVLLPILGSFLFLTSASANFNGNLTINVAGIKNQSGKICASLFSGSKGFPSDSEKAVQSECIKITENPQKLSFKNLKPGNYAVALIHDANEDGMMNTNSFGIPVEGFGFSNNPAILTGPPKFNQAAVLVAGSNTDLQIKMQYLLGR</sequence>